<dbReference type="InterPro" id="IPR050109">
    <property type="entry name" value="HTH-type_TetR-like_transc_reg"/>
</dbReference>
<evidence type="ECO:0000256" key="1">
    <source>
        <dbReference type="ARBA" id="ARBA00023015"/>
    </source>
</evidence>
<keyword evidence="3" id="KW-0804">Transcription</keyword>
<sequence length="214" mass="23081">MTQQNGLRERKKQRTHETISNTAIALFFEHGYDQVSITQVADAAEVSRRTLFSYFPSKEDLVTHRLADHETESARVVRGRPSGQSPLDALREHYLDGLARRDPITGLTDLEPALMLYRLILETPSLAGGMLKFKDNGERALAEALRDTAGLPDFTARLAAAQVMAVVWTLSLANREAVVAGAGADAVYPDAVAAAEAGFAQLASGLGVVAAEHP</sequence>
<keyword evidence="1" id="KW-0805">Transcription regulation</keyword>
<protein>
    <submittedName>
        <fullName evidence="6">TetR/AcrR family transcriptional regulator</fullName>
    </submittedName>
</protein>
<dbReference type="EMBL" id="JANYMP010000048">
    <property type="protein sequence ID" value="MCS7484533.1"/>
    <property type="molecule type" value="Genomic_DNA"/>
</dbReference>
<evidence type="ECO:0000256" key="2">
    <source>
        <dbReference type="ARBA" id="ARBA00023125"/>
    </source>
</evidence>
<dbReference type="RefSeq" id="WP_259629980.1">
    <property type="nucleotide sequence ID" value="NZ_JANYMP010000048.1"/>
</dbReference>
<evidence type="ECO:0000256" key="4">
    <source>
        <dbReference type="PROSITE-ProRule" id="PRU00335"/>
    </source>
</evidence>
<name>A0A9X2VXC3_9PSEU</name>
<evidence type="ECO:0000256" key="3">
    <source>
        <dbReference type="ARBA" id="ARBA00023163"/>
    </source>
</evidence>
<evidence type="ECO:0000313" key="6">
    <source>
        <dbReference type="EMBL" id="MCS7484533.1"/>
    </source>
</evidence>
<dbReference type="InterPro" id="IPR023772">
    <property type="entry name" value="DNA-bd_HTH_TetR-type_CS"/>
</dbReference>
<dbReference type="PROSITE" id="PS01081">
    <property type="entry name" value="HTH_TETR_1"/>
    <property type="match status" value="1"/>
</dbReference>
<dbReference type="PANTHER" id="PTHR30055:SF234">
    <property type="entry name" value="HTH-TYPE TRANSCRIPTIONAL REGULATOR BETI"/>
    <property type="match status" value="1"/>
</dbReference>
<gene>
    <name evidence="6" type="ORF">NZH93_47555</name>
</gene>
<accession>A0A9X2VXC3</accession>
<dbReference type="Gene3D" id="1.10.10.60">
    <property type="entry name" value="Homeodomain-like"/>
    <property type="match status" value="1"/>
</dbReference>
<dbReference type="Gene3D" id="1.10.357.10">
    <property type="entry name" value="Tetracycline Repressor, domain 2"/>
    <property type="match status" value="1"/>
</dbReference>
<comment type="caution">
    <text evidence="6">The sequence shown here is derived from an EMBL/GenBank/DDBJ whole genome shotgun (WGS) entry which is preliminary data.</text>
</comment>
<proteinExistence type="predicted"/>
<dbReference type="PROSITE" id="PS50977">
    <property type="entry name" value="HTH_TETR_2"/>
    <property type="match status" value="1"/>
</dbReference>
<dbReference type="AlphaFoldDB" id="A0A9X2VXC3"/>
<feature type="domain" description="HTH tetR-type" evidence="5">
    <location>
        <begin position="13"/>
        <end position="73"/>
    </location>
</feature>
<evidence type="ECO:0000259" key="5">
    <source>
        <dbReference type="PROSITE" id="PS50977"/>
    </source>
</evidence>
<dbReference type="Proteomes" id="UP001141259">
    <property type="component" value="Unassembled WGS sequence"/>
</dbReference>
<dbReference type="InterPro" id="IPR001647">
    <property type="entry name" value="HTH_TetR"/>
</dbReference>
<dbReference type="PANTHER" id="PTHR30055">
    <property type="entry name" value="HTH-TYPE TRANSCRIPTIONAL REGULATOR RUTR"/>
    <property type="match status" value="1"/>
</dbReference>
<evidence type="ECO:0000313" key="7">
    <source>
        <dbReference type="Proteomes" id="UP001141259"/>
    </source>
</evidence>
<feature type="DNA-binding region" description="H-T-H motif" evidence="4">
    <location>
        <begin position="36"/>
        <end position="55"/>
    </location>
</feature>
<keyword evidence="2 4" id="KW-0238">DNA-binding</keyword>
<reference evidence="6" key="1">
    <citation type="submission" date="2022-08" db="EMBL/GenBank/DDBJ databases">
        <authorList>
            <person name="Tistechok S."/>
            <person name="Samborskyy M."/>
            <person name="Roman I."/>
        </authorList>
    </citation>
    <scope>NUCLEOTIDE SEQUENCE</scope>
    <source>
        <strain evidence="6">DSM 103496</strain>
    </source>
</reference>
<dbReference type="PRINTS" id="PR00455">
    <property type="entry name" value="HTHTETR"/>
</dbReference>
<dbReference type="Pfam" id="PF00440">
    <property type="entry name" value="TetR_N"/>
    <property type="match status" value="1"/>
</dbReference>
<dbReference type="InterPro" id="IPR009057">
    <property type="entry name" value="Homeodomain-like_sf"/>
</dbReference>
<dbReference type="SUPFAM" id="SSF46689">
    <property type="entry name" value="Homeodomain-like"/>
    <property type="match status" value="1"/>
</dbReference>
<dbReference type="GO" id="GO:0003700">
    <property type="term" value="F:DNA-binding transcription factor activity"/>
    <property type="evidence" value="ECO:0007669"/>
    <property type="project" value="TreeGrafter"/>
</dbReference>
<keyword evidence="7" id="KW-1185">Reference proteome</keyword>
<dbReference type="GO" id="GO:0000976">
    <property type="term" value="F:transcription cis-regulatory region binding"/>
    <property type="evidence" value="ECO:0007669"/>
    <property type="project" value="TreeGrafter"/>
</dbReference>
<organism evidence="6 7">
    <name type="scientific">Umezawaea endophytica</name>
    <dbReference type="NCBI Taxonomy" id="1654476"/>
    <lineage>
        <taxon>Bacteria</taxon>
        <taxon>Bacillati</taxon>
        <taxon>Actinomycetota</taxon>
        <taxon>Actinomycetes</taxon>
        <taxon>Pseudonocardiales</taxon>
        <taxon>Pseudonocardiaceae</taxon>
        <taxon>Umezawaea</taxon>
    </lineage>
</organism>